<dbReference type="InterPro" id="IPR035906">
    <property type="entry name" value="MetI-like_sf"/>
</dbReference>
<evidence type="ECO:0000313" key="9">
    <source>
        <dbReference type="EMBL" id="PNT98591.1"/>
    </source>
</evidence>
<keyword evidence="2 7" id="KW-0813">Transport</keyword>
<evidence type="ECO:0000259" key="8">
    <source>
        <dbReference type="PROSITE" id="PS50928"/>
    </source>
</evidence>
<dbReference type="InterPro" id="IPR050809">
    <property type="entry name" value="UgpAE/MalFG_permease"/>
</dbReference>
<gene>
    <name evidence="9" type="ORF">CDQ84_10660</name>
</gene>
<evidence type="ECO:0000256" key="6">
    <source>
        <dbReference type="ARBA" id="ARBA00023136"/>
    </source>
</evidence>
<feature type="transmembrane region" description="Helical" evidence="7">
    <location>
        <begin position="286"/>
        <end position="307"/>
    </location>
</feature>
<protein>
    <submittedName>
        <fullName evidence="9">Sugar ABC transporter permease</fullName>
    </submittedName>
</protein>
<dbReference type="PANTHER" id="PTHR43227:SF11">
    <property type="entry name" value="BLL4140 PROTEIN"/>
    <property type="match status" value="1"/>
</dbReference>
<dbReference type="OrthoDB" id="9785836at2"/>
<dbReference type="PANTHER" id="PTHR43227">
    <property type="entry name" value="BLL4140 PROTEIN"/>
    <property type="match status" value="1"/>
</dbReference>
<name>A0A2K2FII4_9CLOT</name>
<evidence type="ECO:0000256" key="1">
    <source>
        <dbReference type="ARBA" id="ARBA00004651"/>
    </source>
</evidence>
<feature type="transmembrane region" description="Helical" evidence="7">
    <location>
        <begin position="172"/>
        <end position="195"/>
    </location>
</feature>
<dbReference type="InterPro" id="IPR000515">
    <property type="entry name" value="MetI-like"/>
</dbReference>
<dbReference type="Gene3D" id="1.10.3720.10">
    <property type="entry name" value="MetI-like"/>
    <property type="match status" value="1"/>
</dbReference>
<evidence type="ECO:0000256" key="4">
    <source>
        <dbReference type="ARBA" id="ARBA00022692"/>
    </source>
</evidence>
<dbReference type="RefSeq" id="WP_103081729.1">
    <property type="nucleotide sequence ID" value="NZ_CP021850.1"/>
</dbReference>
<dbReference type="CDD" id="cd06261">
    <property type="entry name" value="TM_PBP2"/>
    <property type="match status" value="1"/>
</dbReference>
<keyword evidence="6 7" id="KW-0472">Membrane</keyword>
<dbReference type="EMBL" id="NIOJ01000026">
    <property type="protein sequence ID" value="PNT98591.1"/>
    <property type="molecule type" value="Genomic_DNA"/>
</dbReference>
<proteinExistence type="inferred from homology"/>
<dbReference type="PROSITE" id="PS50928">
    <property type="entry name" value="ABC_TM1"/>
    <property type="match status" value="1"/>
</dbReference>
<keyword evidence="3" id="KW-1003">Cell membrane</keyword>
<reference evidence="9 10" key="1">
    <citation type="submission" date="2017-06" db="EMBL/GenBank/DDBJ databases">
        <title>Investigating the central metabolism of Clostridium thermosuccinogenes.</title>
        <authorList>
            <person name="Koendjbiharie J.G."/>
            <person name="van Kranenburg R."/>
        </authorList>
    </citation>
    <scope>NUCLEOTIDE SEQUENCE [LARGE SCALE GENOMIC DNA]</scope>
    <source>
        <strain evidence="9 10">DSM 5806</strain>
    </source>
</reference>
<keyword evidence="4 7" id="KW-0812">Transmembrane</keyword>
<dbReference type="KEGG" id="cthd:CDO33_01270"/>
<feature type="transmembrane region" description="Helical" evidence="7">
    <location>
        <begin position="89"/>
        <end position="114"/>
    </location>
</feature>
<evidence type="ECO:0000256" key="5">
    <source>
        <dbReference type="ARBA" id="ARBA00022989"/>
    </source>
</evidence>
<dbReference type="Pfam" id="PF00528">
    <property type="entry name" value="BPD_transp_1"/>
    <property type="match status" value="1"/>
</dbReference>
<feature type="domain" description="ABC transmembrane type-1" evidence="8">
    <location>
        <begin position="85"/>
        <end position="303"/>
    </location>
</feature>
<comment type="caution">
    <text evidence="9">The sequence shown here is derived from an EMBL/GenBank/DDBJ whole genome shotgun (WGS) entry which is preliminary data.</text>
</comment>
<comment type="similarity">
    <text evidence="7">Belongs to the binding-protein-dependent transport system permease family.</text>
</comment>
<keyword evidence="10" id="KW-1185">Reference proteome</keyword>
<sequence>MSQKVKSFKARKWTRDDSELALLGLPTFVWYVLFCYLPMFGLILAFKDYKIKAGQGFLYSLIHSEWSGFKNFTYFINSNAFSMVLRNTILYNLVFIVLGIAIPVTLAILISYIYSKTLAKVYQTTMFFPHFMSWVVVSYFAYAFLSPDKGFLNSMISYFGGERVMWYMESKYWPFILVFMQVWKTTGYNMVVYLASITSIDTSLYEAATIDGANHWQQTRYITLPCMKPIMIMMFILSVGRIFYSDFGLFYQITRGVPNALYKVASTFDTYIYNSLQSNMPIGKTVAASFFQSVACCITILIANWIIRRIDKDSAII</sequence>
<evidence type="ECO:0000313" key="10">
    <source>
        <dbReference type="Proteomes" id="UP000236151"/>
    </source>
</evidence>
<comment type="subcellular location">
    <subcellularLocation>
        <location evidence="1 7">Cell membrane</location>
        <topology evidence="1 7">Multi-pass membrane protein</topology>
    </subcellularLocation>
</comment>
<feature type="transmembrane region" description="Helical" evidence="7">
    <location>
        <begin position="20"/>
        <end position="46"/>
    </location>
</feature>
<organism evidence="9 10">
    <name type="scientific">Clostridium thermosuccinogenes</name>
    <dbReference type="NCBI Taxonomy" id="84032"/>
    <lineage>
        <taxon>Bacteria</taxon>
        <taxon>Bacillati</taxon>
        <taxon>Bacillota</taxon>
        <taxon>Clostridia</taxon>
        <taxon>Eubacteriales</taxon>
        <taxon>Clostridiaceae</taxon>
        <taxon>Clostridium</taxon>
    </lineage>
</organism>
<keyword evidence="5 7" id="KW-1133">Transmembrane helix</keyword>
<dbReference type="GO" id="GO:0055085">
    <property type="term" value="P:transmembrane transport"/>
    <property type="evidence" value="ECO:0007669"/>
    <property type="project" value="InterPro"/>
</dbReference>
<dbReference type="GO" id="GO:0005886">
    <property type="term" value="C:plasma membrane"/>
    <property type="evidence" value="ECO:0007669"/>
    <property type="project" value="UniProtKB-SubCell"/>
</dbReference>
<dbReference type="Proteomes" id="UP000236151">
    <property type="component" value="Unassembled WGS sequence"/>
</dbReference>
<evidence type="ECO:0000256" key="2">
    <source>
        <dbReference type="ARBA" id="ARBA00022448"/>
    </source>
</evidence>
<evidence type="ECO:0000256" key="7">
    <source>
        <dbReference type="RuleBase" id="RU363032"/>
    </source>
</evidence>
<evidence type="ECO:0000256" key="3">
    <source>
        <dbReference type="ARBA" id="ARBA00022475"/>
    </source>
</evidence>
<dbReference type="AlphaFoldDB" id="A0A2K2FII4"/>
<accession>A0A2K2FII4</accession>
<dbReference type="SUPFAM" id="SSF161098">
    <property type="entry name" value="MetI-like"/>
    <property type="match status" value="1"/>
</dbReference>
<feature type="transmembrane region" description="Helical" evidence="7">
    <location>
        <begin position="230"/>
        <end position="253"/>
    </location>
</feature>
<feature type="transmembrane region" description="Helical" evidence="7">
    <location>
        <begin position="126"/>
        <end position="145"/>
    </location>
</feature>